<dbReference type="AlphaFoldDB" id="A0A829QLN7"/>
<evidence type="ECO:0000313" key="2">
    <source>
        <dbReference type="EMBL" id="EUA63608.1"/>
    </source>
</evidence>
<proteinExistence type="predicted"/>
<reference evidence="2 3" key="1">
    <citation type="submission" date="2013-12" db="EMBL/GenBank/DDBJ databases">
        <authorList>
            <person name="Zelazny A."/>
            <person name="Olivier K."/>
            <person name="Holland S."/>
            <person name="Lenaerts A."/>
            <person name="Ordway D."/>
            <person name="DeGroote M.A."/>
            <person name="Parker T."/>
            <person name="Sizemore C."/>
            <person name="Tallon L.J."/>
            <person name="Sadzewicz L.K."/>
            <person name="Sengamalay N."/>
            <person name="Fraser C.M."/>
            <person name="Hine E."/>
            <person name="Shefchek K.A."/>
            <person name="Das S.P."/>
            <person name="Tettelin H."/>
        </authorList>
    </citation>
    <scope>NUCLEOTIDE SEQUENCE [LARGE SCALE GENOMIC DNA]</scope>
    <source>
        <strain evidence="2 3">1948</strain>
    </source>
</reference>
<feature type="domain" description="AbiEi antitoxin N-terminal" evidence="1">
    <location>
        <begin position="8"/>
        <end position="56"/>
    </location>
</feature>
<organism evidence="2 3">
    <name type="scientific">Mycobacteroides abscessus 1948</name>
    <dbReference type="NCBI Taxonomy" id="1299323"/>
    <lineage>
        <taxon>Bacteria</taxon>
        <taxon>Bacillati</taxon>
        <taxon>Actinomycetota</taxon>
        <taxon>Actinomycetes</taxon>
        <taxon>Mycobacteriales</taxon>
        <taxon>Mycobacteriaceae</taxon>
        <taxon>Mycobacteroides</taxon>
        <taxon>Mycobacteroides abscessus</taxon>
    </lineage>
</organism>
<protein>
    <recommendedName>
        <fullName evidence="1">AbiEi antitoxin N-terminal domain-containing protein</fullName>
    </recommendedName>
</protein>
<dbReference type="EMBL" id="JAOH01000002">
    <property type="protein sequence ID" value="EUA63608.1"/>
    <property type="molecule type" value="Genomic_DNA"/>
</dbReference>
<dbReference type="InterPro" id="IPR025159">
    <property type="entry name" value="AbiEi_N"/>
</dbReference>
<name>A0A829QLN7_9MYCO</name>
<accession>A0A829QLN7</accession>
<evidence type="ECO:0000313" key="3">
    <source>
        <dbReference type="Proteomes" id="UP000021210"/>
    </source>
</evidence>
<dbReference type="Pfam" id="PF13338">
    <property type="entry name" value="AbiEi_4"/>
    <property type="match status" value="1"/>
</dbReference>
<evidence type="ECO:0000259" key="1">
    <source>
        <dbReference type="Pfam" id="PF13338"/>
    </source>
</evidence>
<sequence length="217" mass="24210">MQPDGRWERLRQIAANQFGLFTAHQARALRVRRYELSRMADAGQLWRARHGVYAFTDESADKYPYEDWAAQWLALRPAADVGERRGDPDVVISHQSAAEILDLGTIVSHDILHLSGPRRINVRSARVLAHRQPVGECDADWQLVEGLPVATAPRVIEDLAAAHIDGSHLGIAIEDALHRGLADVDDIHARLDRHANTWNARNGTELALRLLTSAGRH</sequence>
<gene>
    <name evidence="2" type="ORF">I542_3765</name>
</gene>
<dbReference type="Proteomes" id="UP000021210">
    <property type="component" value="Unassembled WGS sequence"/>
</dbReference>
<comment type="caution">
    <text evidence="2">The sequence shown here is derived from an EMBL/GenBank/DDBJ whole genome shotgun (WGS) entry which is preliminary data.</text>
</comment>